<evidence type="ECO:0000313" key="3">
    <source>
        <dbReference type="EMBL" id="NMM65507.1"/>
    </source>
</evidence>
<keyword evidence="2" id="KW-0472">Membrane</keyword>
<accession>A0A7Y0HR69</accession>
<dbReference type="Pfam" id="PF10779">
    <property type="entry name" value="XhlA"/>
    <property type="match status" value="1"/>
</dbReference>
<sequence length="77" mass="8993">MNNETVELKINEHNTTLKEHDKRLDRVEQDGREFRTEIKNLCENIKNLTGAIKWLIGLGASTLLGFFFYAIQSHIFE</sequence>
<reference evidence="3 4" key="1">
    <citation type="submission" date="2020-06" db="EMBL/GenBank/DDBJ databases">
        <title>Complete Genome Sequence of Clostridium muelleri sp. nov. P21T, an Acid-Alcohol Producing Acetogen Isolated from Old Hay.</title>
        <authorList>
            <person name="Duncan K.E."/>
            <person name="Tanner R.S."/>
        </authorList>
    </citation>
    <scope>NUCLEOTIDE SEQUENCE [LARGE SCALE GENOMIC DNA]</scope>
    <source>
        <strain evidence="3 4">P21</strain>
    </source>
</reference>
<dbReference type="Proteomes" id="UP000537131">
    <property type="component" value="Unassembled WGS sequence"/>
</dbReference>
<evidence type="ECO:0000256" key="1">
    <source>
        <dbReference type="SAM" id="Coils"/>
    </source>
</evidence>
<feature type="coiled-coil region" evidence="1">
    <location>
        <begin position="3"/>
        <end position="44"/>
    </location>
</feature>
<dbReference type="AlphaFoldDB" id="A0A7Y0HR69"/>
<evidence type="ECO:0000313" key="4">
    <source>
        <dbReference type="Proteomes" id="UP000537131"/>
    </source>
</evidence>
<keyword evidence="2" id="KW-1133">Transmembrane helix</keyword>
<organism evidence="3 4">
    <name type="scientific">Clostridium muellerianum</name>
    <dbReference type="NCBI Taxonomy" id="2716538"/>
    <lineage>
        <taxon>Bacteria</taxon>
        <taxon>Bacillati</taxon>
        <taxon>Bacillota</taxon>
        <taxon>Clostridia</taxon>
        <taxon>Eubacteriales</taxon>
        <taxon>Clostridiaceae</taxon>
        <taxon>Clostridium</taxon>
    </lineage>
</organism>
<dbReference type="RefSeq" id="WP_169300086.1">
    <property type="nucleotide sequence ID" value="NZ_JABBNI010000065.1"/>
</dbReference>
<gene>
    <name evidence="3" type="ORF">HBE96_23295</name>
</gene>
<dbReference type="InterPro" id="IPR019715">
    <property type="entry name" value="Haemolysin_XhlA"/>
</dbReference>
<keyword evidence="2" id="KW-0812">Transmembrane</keyword>
<protein>
    <recommendedName>
        <fullName evidence="5">Hemolysin XhlA</fullName>
    </recommendedName>
</protein>
<comment type="caution">
    <text evidence="3">The sequence shown here is derived from an EMBL/GenBank/DDBJ whole genome shotgun (WGS) entry which is preliminary data.</text>
</comment>
<keyword evidence="4" id="KW-1185">Reference proteome</keyword>
<keyword evidence="1" id="KW-0175">Coiled coil</keyword>
<proteinExistence type="predicted"/>
<name>A0A7Y0HR69_9CLOT</name>
<evidence type="ECO:0000256" key="2">
    <source>
        <dbReference type="SAM" id="Phobius"/>
    </source>
</evidence>
<dbReference type="EMBL" id="JABBNI010000065">
    <property type="protein sequence ID" value="NMM65507.1"/>
    <property type="molecule type" value="Genomic_DNA"/>
</dbReference>
<evidence type="ECO:0008006" key="5">
    <source>
        <dbReference type="Google" id="ProtNLM"/>
    </source>
</evidence>
<feature type="transmembrane region" description="Helical" evidence="2">
    <location>
        <begin position="51"/>
        <end position="71"/>
    </location>
</feature>